<dbReference type="SUPFAM" id="SSF53335">
    <property type="entry name" value="S-adenosyl-L-methionine-dependent methyltransferases"/>
    <property type="match status" value="1"/>
</dbReference>
<keyword evidence="4 7" id="KW-0808">Transferase</keyword>
<dbReference type="OrthoDB" id="438553at2759"/>
<evidence type="ECO:0000256" key="3">
    <source>
        <dbReference type="ARBA" id="ARBA00022603"/>
    </source>
</evidence>
<gene>
    <name evidence="8" type="ORF">HCN44_004967</name>
</gene>
<dbReference type="GO" id="GO:0035243">
    <property type="term" value="F:protein-arginine omega-N symmetric methyltransferase activity"/>
    <property type="evidence" value="ECO:0007669"/>
    <property type="project" value="UniProtKB-EC"/>
</dbReference>
<comment type="similarity">
    <text evidence="2 7">Belongs to the NDUFAF7 family.</text>
</comment>
<dbReference type="Gene3D" id="3.40.50.12710">
    <property type="match status" value="1"/>
</dbReference>
<dbReference type="GO" id="GO:0032981">
    <property type="term" value="P:mitochondrial respiratory chain complex I assembly"/>
    <property type="evidence" value="ECO:0007669"/>
    <property type="project" value="TreeGrafter"/>
</dbReference>
<evidence type="ECO:0000256" key="5">
    <source>
        <dbReference type="ARBA" id="ARBA00023128"/>
    </source>
</evidence>
<dbReference type="InterPro" id="IPR003788">
    <property type="entry name" value="NDUFAF7"/>
</dbReference>
<comment type="function">
    <text evidence="7">Arginine methyltransferase involved in the assembly or stability of mitochondrial NADH:ubiquinone oxidoreductase complex (complex I).</text>
</comment>
<comment type="caution">
    <text evidence="8">The sequence shown here is derived from an EMBL/GenBank/DDBJ whole genome shotgun (WGS) entry which is preliminary data.</text>
</comment>
<comment type="catalytic activity">
    <reaction evidence="6 7">
        <text>L-arginyl-[protein] + 2 S-adenosyl-L-methionine = N(omega),N(omega)'-dimethyl-L-arginyl-[protein] + 2 S-adenosyl-L-homocysteine + 2 H(+)</text>
        <dbReference type="Rhea" id="RHEA:48108"/>
        <dbReference type="Rhea" id="RHEA-COMP:10532"/>
        <dbReference type="Rhea" id="RHEA-COMP:11992"/>
        <dbReference type="ChEBI" id="CHEBI:15378"/>
        <dbReference type="ChEBI" id="CHEBI:29965"/>
        <dbReference type="ChEBI" id="CHEBI:57856"/>
        <dbReference type="ChEBI" id="CHEBI:59789"/>
        <dbReference type="ChEBI" id="CHEBI:88221"/>
        <dbReference type="EC" id="2.1.1.320"/>
    </reaction>
</comment>
<dbReference type="EMBL" id="JACMRX010000003">
    <property type="protein sequence ID" value="KAF7992623.1"/>
    <property type="molecule type" value="Genomic_DNA"/>
</dbReference>
<dbReference type="Pfam" id="PF02636">
    <property type="entry name" value="Methyltransf_28"/>
    <property type="match status" value="1"/>
</dbReference>
<dbReference type="EC" id="2.1.1.320" evidence="7"/>
<evidence type="ECO:0000256" key="2">
    <source>
        <dbReference type="ARBA" id="ARBA00005891"/>
    </source>
</evidence>
<evidence type="ECO:0000256" key="4">
    <source>
        <dbReference type="ARBA" id="ARBA00022679"/>
    </source>
</evidence>
<keyword evidence="5 7" id="KW-0496">Mitochondrion</keyword>
<evidence type="ECO:0000256" key="6">
    <source>
        <dbReference type="ARBA" id="ARBA00048612"/>
    </source>
</evidence>
<organism evidence="8 9">
    <name type="scientific">Aphidius gifuensis</name>
    <name type="common">Parasitoid wasp</name>
    <dbReference type="NCBI Taxonomy" id="684658"/>
    <lineage>
        <taxon>Eukaryota</taxon>
        <taxon>Metazoa</taxon>
        <taxon>Ecdysozoa</taxon>
        <taxon>Arthropoda</taxon>
        <taxon>Hexapoda</taxon>
        <taxon>Insecta</taxon>
        <taxon>Pterygota</taxon>
        <taxon>Neoptera</taxon>
        <taxon>Endopterygota</taxon>
        <taxon>Hymenoptera</taxon>
        <taxon>Apocrita</taxon>
        <taxon>Ichneumonoidea</taxon>
        <taxon>Braconidae</taxon>
        <taxon>Aphidiinae</taxon>
        <taxon>Aphidius</taxon>
    </lineage>
</organism>
<keyword evidence="9" id="KW-1185">Reference proteome</keyword>
<protein>
    <recommendedName>
        <fullName evidence="7">Protein arginine methyltransferase NDUFAF7</fullName>
        <ecNumber evidence="7">2.1.1.320</ecNumber>
    </recommendedName>
</protein>
<dbReference type="Proteomes" id="UP000639338">
    <property type="component" value="Unassembled WGS sequence"/>
</dbReference>
<name>A0A834XSG1_APHGI</name>
<accession>A0A834XSG1</accession>
<dbReference type="GO" id="GO:0032259">
    <property type="term" value="P:methylation"/>
    <property type="evidence" value="ECO:0007669"/>
    <property type="project" value="UniProtKB-KW"/>
</dbReference>
<dbReference type="PANTHER" id="PTHR12049">
    <property type="entry name" value="PROTEIN ARGININE METHYLTRANSFERASE NDUFAF7, MITOCHONDRIAL"/>
    <property type="match status" value="1"/>
</dbReference>
<dbReference type="InterPro" id="IPR029063">
    <property type="entry name" value="SAM-dependent_MTases_sf"/>
</dbReference>
<sequence>MKTSTTMRCLINKYIKKILKLQIEPIKSSRYLFSSQILNDNVKNIDSSRSSKHLYAKIKSCGPISVADYMREALTHPTQGYYMKRDVFGSKGDFITSPEISQLFGEMIGIWVFSEWKKITNNNFQLVELGPGRGTLSKSILKIFNQLKVADKMTIHLVEISPALSEIQANNLCITSKKNTQFGVDCNNIGHYQEGITDNGVKVFWYQSIEHIPKKFSIFIAHEFFDALPIHKFQKNKNTWSEIFVDIDKNIDNKFRFVLSKTPTLSSRVFISDDEKRDHVEISPQSMIIIEYMANFLYNYGGFSLIADYGHNGEKTDTFRAFKNHQQQDPLLNPGTADLTADVDFSMIKNTAIKNNKTIVFGPVNQRDFLLQMGIDIRLKILMDKINDEEKSELKSGYHMIIDDDKMGKCFKLLAMFPSILAEHLKKWPVAGFLNDNCK</sequence>
<evidence type="ECO:0000313" key="8">
    <source>
        <dbReference type="EMBL" id="KAF7992623.1"/>
    </source>
</evidence>
<evidence type="ECO:0000256" key="7">
    <source>
        <dbReference type="RuleBase" id="RU364114"/>
    </source>
</evidence>
<dbReference type="PANTHER" id="PTHR12049:SF7">
    <property type="entry name" value="PROTEIN ARGININE METHYLTRANSFERASE NDUFAF7, MITOCHONDRIAL"/>
    <property type="match status" value="1"/>
</dbReference>
<reference evidence="8 9" key="1">
    <citation type="submission" date="2020-08" db="EMBL/GenBank/DDBJ databases">
        <title>Aphidius gifuensis genome sequencing and assembly.</title>
        <authorList>
            <person name="Du Z."/>
        </authorList>
    </citation>
    <scope>NUCLEOTIDE SEQUENCE [LARGE SCALE GENOMIC DNA]</scope>
    <source>
        <strain evidence="8">YNYX2018</strain>
        <tissue evidence="8">Adults</tissue>
    </source>
</reference>
<comment type="subcellular location">
    <subcellularLocation>
        <location evidence="1 7">Mitochondrion</location>
    </subcellularLocation>
</comment>
<keyword evidence="3 7" id="KW-0489">Methyltransferase</keyword>
<dbReference type="AlphaFoldDB" id="A0A834XSG1"/>
<evidence type="ECO:0000313" key="9">
    <source>
        <dbReference type="Proteomes" id="UP000639338"/>
    </source>
</evidence>
<evidence type="ECO:0000256" key="1">
    <source>
        <dbReference type="ARBA" id="ARBA00004173"/>
    </source>
</evidence>
<dbReference type="GO" id="GO:0005739">
    <property type="term" value="C:mitochondrion"/>
    <property type="evidence" value="ECO:0007669"/>
    <property type="project" value="UniProtKB-SubCell"/>
</dbReference>
<dbReference type="InterPro" id="IPR038375">
    <property type="entry name" value="NDUFAF7_sf"/>
</dbReference>
<proteinExistence type="inferred from homology"/>